<accession>A0A830HXZ3</accession>
<name>A0A830HXZ3_9CHLO</name>
<feature type="compositionally biased region" description="Low complexity" evidence="1">
    <location>
        <begin position="150"/>
        <end position="162"/>
    </location>
</feature>
<feature type="region of interest" description="Disordered" evidence="1">
    <location>
        <begin position="1"/>
        <end position="27"/>
    </location>
</feature>
<keyword evidence="3" id="KW-1185">Reference proteome</keyword>
<protein>
    <submittedName>
        <fullName evidence="2">Uncharacterized protein</fullName>
    </submittedName>
</protein>
<evidence type="ECO:0000313" key="3">
    <source>
        <dbReference type="Proteomes" id="UP000660262"/>
    </source>
</evidence>
<feature type="region of interest" description="Disordered" evidence="1">
    <location>
        <begin position="87"/>
        <end position="120"/>
    </location>
</feature>
<proteinExistence type="predicted"/>
<dbReference type="AlphaFoldDB" id="A0A830HXZ3"/>
<comment type="caution">
    <text evidence="2">The sequence shown here is derived from an EMBL/GenBank/DDBJ whole genome shotgun (WGS) entry which is preliminary data.</text>
</comment>
<dbReference type="Proteomes" id="UP000660262">
    <property type="component" value="Unassembled WGS sequence"/>
</dbReference>
<feature type="compositionally biased region" description="Low complexity" evidence="1">
    <location>
        <begin position="109"/>
        <end position="119"/>
    </location>
</feature>
<feature type="compositionally biased region" description="Polar residues" evidence="1">
    <location>
        <begin position="87"/>
        <end position="100"/>
    </location>
</feature>
<feature type="region of interest" description="Disordered" evidence="1">
    <location>
        <begin position="485"/>
        <end position="544"/>
    </location>
</feature>
<evidence type="ECO:0000313" key="2">
    <source>
        <dbReference type="EMBL" id="GHP12122.1"/>
    </source>
</evidence>
<feature type="region of interest" description="Disordered" evidence="1">
    <location>
        <begin position="140"/>
        <end position="168"/>
    </location>
</feature>
<evidence type="ECO:0000256" key="1">
    <source>
        <dbReference type="SAM" id="MobiDB-lite"/>
    </source>
</evidence>
<organism evidence="2 3">
    <name type="scientific">Pycnococcus provasolii</name>
    <dbReference type="NCBI Taxonomy" id="41880"/>
    <lineage>
        <taxon>Eukaryota</taxon>
        <taxon>Viridiplantae</taxon>
        <taxon>Chlorophyta</taxon>
        <taxon>Pseudoscourfieldiophyceae</taxon>
        <taxon>Pseudoscourfieldiales</taxon>
        <taxon>Pycnococcaceae</taxon>
        <taxon>Pycnococcus</taxon>
    </lineage>
</organism>
<gene>
    <name evidence="2" type="ORF">PPROV_001084900</name>
</gene>
<dbReference type="EMBL" id="BNJQ01000038">
    <property type="protein sequence ID" value="GHP12122.1"/>
    <property type="molecule type" value="Genomic_DNA"/>
</dbReference>
<reference evidence="2" key="1">
    <citation type="submission" date="2020-10" db="EMBL/GenBank/DDBJ databases">
        <title>Unveiling of a novel bifunctional photoreceptor, Dualchrome1, isolated from a cosmopolitan green alga.</title>
        <authorList>
            <person name="Suzuki S."/>
            <person name="Kawachi M."/>
        </authorList>
    </citation>
    <scope>NUCLEOTIDE SEQUENCE</scope>
    <source>
        <strain evidence="2">NIES 2893</strain>
    </source>
</reference>
<feature type="compositionally biased region" description="Low complexity" evidence="1">
    <location>
        <begin position="492"/>
        <end position="502"/>
    </location>
</feature>
<sequence length="652" mass="69070">MAPMTTQQQSGSAANNNGDNKYTTSITTSNDNANNVLNPHALPFTDLPTLLADLCVFGSNNDNDNTTPNTNSNVFLDPSAASSFNGLFGGTASTTTTAMQQRHHHHSKNNPNNNNNNSSDTASLLAATISAFSPKISTKSSNMNLPLLGPSSPRSAESSSPPNHAISLLGSNHHQLAAAAVVKINDVDCKQQQEKTKLLPLNALPFPDAFVKYDGDEGILSETIALPFAGNGPPSKLGRAPSRTPTPFASRIDVVVTYFASGFLFGHGGTTFQSVLAKCSLGTGDEYKVGSGFQNASQQPSPGYRKPHRLFEVGERAAPKVLGYLRCIIQVYRRLVYLQLSSSDATARDALVKIKGRPVPFAMFLHIINSNAETAILPAETLALADARQTHHLSESDRHVIRILQALADIKFTYMPPLATKVVDSSSSGAAAALAASNNHQQASAASSPAGLLAHHPHHLRQQQNMSSPAHSAESFIETIAAANGGEKKSGSPTTPSASSAPRAPPPLQHHQPRQPIRPPPPPKKEIAAAASTTPRTMSRFSFARPQKSNAIVVTDDWLGGSCSDFSSEEENDEPTPTAMMSRMPLVDTPPYAHFAAKKGTGMSSTPSSANKVPLEVSSIMNNNMLSGTPPPPASAHDIFTPPGAFLPNDLF</sequence>